<dbReference type="Gene3D" id="1.10.1760.20">
    <property type="match status" value="1"/>
</dbReference>
<evidence type="ECO:0000256" key="6">
    <source>
        <dbReference type="ARBA" id="ARBA00022573"/>
    </source>
</evidence>
<dbReference type="GO" id="GO:0043190">
    <property type="term" value="C:ATP-binding cassette (ABC) transporter complex"/>
    <property type="evidence" value="ECO:0007669"/>
    <property type="project" value="InterPro"/>
</dbReference>
<reference evidence="15 16" key="1">
    <citation type="submission" date="2019-02" db="EMBL/GenBank/DDBJ databases">
        <title>Ureibacillus thermophilus.</title>
        <authorList>
            <person name="Sunny J.S."/>
            <person name="Natarajan A."/>
            <person name="Saleena L.M."/>
        </authorList>
    </citation>
    <scope>NUCLEOTIDE SEQUENCE [LARGE SCALE GENOMIC DNA]</scope>
    <source>
        <strain evidence="15 16">LM102</strain>
    </source>
</reference>
<evidence type="ECO:0000256" key="13">
    <source>
        <dbReference type="ARBA" id="ARBA00060918"/>
    </source>
</evidence>
<dbReference type="GO" id="GO:0015087">
    <property type="term" value="F:cobalt ion transmembrane transporter activity"/>
    <property type="evidence" value="ECO:0007669"/>
    <property type="project" value="UniProtKB-UniRule"/>
</dbReference>
<keyword evidence="5 14" id="KW-1003">Cell membrane</keyword>
<keyword evidence="8" id="KW-0732">Signal</keyword>
<dbReference type="GO" id="GO:0009236">
    <property type="term" value="P:cobalamin biosynthetic process"/>
    <property type="evidence" value="ECO:0007669"/>
    <property type="project" value="UniProtKB-UniRule"/>
</dbReference>
<evidence type="ECO:0000256" key="10">
    <source>
        <dbReference type="ARBA" id="ARBA00023065"/>
    </source>
</evidence>
<evidence type="ECO:0000256" key="1">
    <source>
        <dbReference type="ARBA" id="ARBA00004429"/>
    </source>
</evidence>
<sequence>MNISFKKPIYFLALLLLVPKPAFAMHIMEGFLPAEWAVFWWLVTLPFLIIGLKKISNLIKDHSETKLLLGLSGAFAFVLSALKIPSVTGSCSHPTGVGLGTILFGPFVMSVLGSIVLLFQSLLLAHGGLTTLGANAFSMAVAGPFIAYGVFKGAQKIGLTFTFAVFLAASLADLGTYVITSIQLALAFPSEVGGIFASFVKFASVFAITQIPLAIVEGLLSVMVMNFLVKYNVNELKLLQVLNKTQEAK</sequence>
<dbReference type="Pfam" id="PF01891">
    <property type="entry name" value="CbiM"/>
    <property type="match status" value="1"/>
</dbReference>
<evidence type="ECO:0000256" key="4">
    <source>
        <dbReference type="ARBA" id="ARBA00022448"/>
    </source>
</evidence>
<comment type="similarity">
    <text evidence="13 14">Belongs to the CbiM family.</text>
</comment>
<evidence type="ECO:0000256" key="9">
    <source>
        <dbReference type="ARBA" id="ARBA00022989"/>
    </source>
</evidence>
<evidence type="ECO:0000256" key="2">
    <source>
        <dbReference type="ARBA" id="ARBA00004953"/>
    </source>
</evidence>
<proteinExistence type="inferred from homology"/>
<dbReference type="RefSeq" id="WP_208649806.1">
    <property type="nucleotide sequence ID" value="NZ_CP036528.1"/>
</dbReference>
<feature type="transmembrane region" description="Helical" evidence="14">
    <location>
        <begin position="157"/>
        <end position="179"/>
    </location>
</feature>
<evidence type="ECO:0000256" key="12">
    <source>
        <dbReference type="ARBA" id="ARBA00023285"/>
    </source>
</evidence>
<keyword evidence="11 14" id="KW-0472">Membrane</keyword>
<dbReference type="NCBIfam" id="NF006184">
    <property type="entry name" value="PRK08319.1"/>
    <property type="match status" value="1"/>
</dbReference>
<evidence type="ECO:0000256" key="14">
    <source>
        <dbReference type="HAMAP-Rule" id="MF_01462"/>
    </source>
</evidence>
<evidence type="ECO:0000256" key="3">
    <source>
        <dbReference type="ARBA" id="ARBA00022426"/>
    </source>
</evidence>
<comment type="function">
    <text evidence="14">Part of the energy-coupling factor (ECF) transporter complex CbiMNOQ involved in cobalt import.</text>
</comment>
<dbReference type="PANTHER" id="PTHR43627:SF1">
    <property type="entry name" value="COBALT TRANSPORT PROTEIN CBIM"/>
    <property type="match status" value="1"/>
</dbReference>
<keyword evidence="6 14" id="KW-0169">Cobalamin biosynthesis</keyword>
<feature type="transmembrane region" description="Helical" evidence="14">
    <location>
        <begin position="97"/>
        <end position="119"/>
    </location>
</feature>
<keyword evidence="16" id="KW-1185">Reference proteome</keyword>
<comment type="subunit">
    <text evidence="14">Forms an energy-coupling factor (ECF) transporter complex composed of an ATP-binding protein (A component, CbiO), a transmembrane protein (T component, CbiQ) and 2 possible substrate-capture proteins (S components, CbiM and CbiN) of unknown stoichimetry.</text>
</comment>
<keyword evidence="10 14" id="KW-0406">Ion transport</keyword>
<comment type="subcellular location">
    <subcellularLocation>
        <location evidence="1">Cell inner membrane</location>
        <topology evidence="1">Multi-pass membrane protein</topology>
    </subcellularLocation>
    <subcellularLocation>
        <location evidence="14">Cell membrane</location>
        <topology evidence="14">Multi-pass membrane protein</topology>
    </subcellularLocation>
</comment>
<dbReference type="EMBL" id="CP036528">
    <property type="protein sequence ID" value="QBK26113.1"/>
    <property type="molecule type" value="Genomic_DNA"/>
</dbReference>
<dbReference type="HAMAP" id="MF_01462">
    <property type="entry name" value="CbiM"/>
    <property type="match status" value="1"/>
</dbReference>
<keyword evidence="12 14" id="KW-0170">Cobalt</keyword>
<evidence type="ECO:0000256" key="11">
    <source>
        <dbReference type="ARBA" id="ARBA00023136"/>
    </source>
</evidence>
<dbReference type="KEGG" id="uth:DKZ56_09675"/>
<protein>
    <recommendedName>
        <fullName evidence="14">Cobalt transport protein CbiM</fullName>
    </recommendedName>
    <alternativeName>
        <fullName evidence="14">Energy-coupling factor transporter probable substrate-capture protein CbiM</fullName>
        <shortName evidence="14">ECF transporter S component CbiM</shortName>
    </alternativeName>
</protein>
<evidence type="ECO:0000256" key="8">
    <source>
        <dbReference type="ARBA" id="ARBA00022729"/>
    </source>
</evidence>
<dbReference type="InterPro" id="IPR002751">
    <property type="entry name" value="CbiM/NikMN"/>
</dbReference>
<evidence type="ECO:0000313" key="15">
    <source>
        <dbReference type="EMBL" id="QBK26113.1"/>
    </source>
</evidence>
<dbReference type="InterPro" id="IPR018024">
    <property type="entry name" value="CbiM"/>
</dbReference>
<feature type="transmembrane region" description="Helical" evidence="14">
    <location>
        <begin position="131"/>
        <end position="151"/>
    </location>
</feature>
<keyword evidence="9 14" id="KW-1133">Transmembrane helix</keyword>
<dbReference type="UniPathway" id="UPA00148"/>
<feature type="transmembrane region" description="Helical" evidence="14">
    <location>
        <begin position="34"/>
        <end position="55"/>
    </location>
</feature>
<gene>
    <name evidence="14" type="primary">cbiM</name>
    <name evidence="15" type="ORF">DKZ56_09675</name>
</gene>
<evidence type="ECO:0000256" key="5">
    <source>
        <dbReference type="ARBA" id="ARBA00022475"/>
    </source>
</evidence>
<keyword evidence="7 14" id="KW-0812">Transmembrane</keyword>
<accession>A0A4P6USL2</accession>
<keyword evidence="4 14" id="KW-0813">Transport</keyword>
<dbReference type="NCBIfam" id="TIGR00123">
    <property type="entry name" value="cbiM"/>
    <property type="match status" value="1"/>
</dbReference>
<feature type="transmembrane region" description="Helical" evidence="14">
    <location>
        <begin position="211"/>
        <end position="229"/>
    </location>
</feature>
<feature type="transmembrane region" description="Helical" evidence="14">
    <location>
        <begin position="67"/>
        <end position="85"/>
    </location>
</feature>
<name>A0A4P6USL2_9BACL</name>
<dbReference type="Proteomes" id="UP000291151">
    <property type="component" value="Chromosome"/>
</dbReference>
<organism evidence="15 16">
    <name type="scientific">Ureibacillus thermophilus</name>
    <dbReference type="NCBI Taxonomy" id="367743"/>
    <lineage>
        <taxon>Bacteria</taxon>
        <taxon>Bacillati</taxon>
        <taxon>Bacillota</taxon>
        <taxon>Bacilli</taxon>
        <taxon>Bacillales</taxon>
        <taxon>Caryophanaceae</taxon>
        <taxon>Ureibacillus</taxon>
    </lineage>
</organism>
<dbReference type="AlphaFoldDB" id="A0A4P6USL2"/>
<keyword evidence="3 14" id="KW-0171">Cobalt transport</keyword>
<evidence type="ECO:0000313" key="16">
    <source>
        <dbReference type="Proteomes" id="UP000291151"/>
    </source>
</evidence>
<dbReference type="FunFam" id="1.10.1760.20:FF:000001">
    <property type="entry name" value="Cobalt transport protein CbiM"/>
    <property type="match status" value="1"/>
</dbReference>
<dbReference type="PANTHER" id="PTHR43627">
    <property type="match status" value="1"/>
</dbReference>
<comment type="pathway">
    <text evidence="2 14">Cofactor biosynthesis; adenosylcobalamin biosynthesis.</text>
</comment>
<evidence type="ECO:0000256" key="7">
    <source>
        <dbReference type="ARBA" id="ARBA00022692"/>
    </source>
</evidence>